<dbReference type="EMBL" id="MU001700">
    <property type="protein sequence ID" value="KAF2453122.1"/>
    <property type="molecule type" value="Genomic_DNA"/>
</dbReference>
<reference evidence="1" key="1">
    <citation type="journal article" date="2020" name="Stud. Mycol.">
        <title>101 Dothideomycetes genomes: a test case for predicting lifestyles and emergence of pathogens.</title>
        <authorList>
            <person name="Haridas S."/>
            <person name="Albert R."/>
            <person name="Binder M."/>
            <person name="Bloem J."/>
            <person name="Labutti K."/>
            <person name="Salamov A."/>
            <person name="Andreopoulos B."/>
            <person name="Baker S."/>
            <person name="Barry K."/>
            <person name="Bills G."/>
            <person name="Bluhm B."/>
            <person name="Cannon C."/>
            <person name="Castanera R."/>
            <person name="Culley D."/>
            <person name="Daum C."/>
            <person name="Ezra D."/>
            <person name="Gonzalez J."/>
            <person name="Henrissat B."/>
            <person name="Kuo A."/>
            <person name="Liang C."/>
            <person name="Lipzen A."/>
            <person name="Lutzoni F."/>
            <person name="Magnuson J."/>
            <person name="Mondo S."/>
            <person name="Nolan M."/>
            <person name="Ohm R."/>
            <person name="Pangilinan J."/>
            <person name="Park H.-J."/>
            <person name="Ramirez L."/>
            <person name="Alfaro M."/>
            <person name="Sun H."/>
            <person name="Tritt A."/>
            <person name="Yoshinaga Y."/>
            <person name="Zwiers L.-H."/>
            <person name="Turgeon B."/>
            <person name="Goodwin S."/>
            <person name="Spatafora J."/>
            <person name="Crous P."/>
            <person name="Grigoriev I."/>
        </authorList>
    </citation>
    <scope>NUCLEOTIDE SEQUENCE</scope>
    <source>
        <strain evidence="1">ATCC 16933</strain>
    </source>
</reference>
<evidence type="ECO:0000313" key="1">
    <source>
        <dbReference type="EMBL" id="KAF2453122.1"/>
    </source>
</evidence>
<gene>
    <name evidence="1" type="ORF">BDY21DRAFT_375123</name>
</gene>
<dbReference type="Proteomes" id="UP000799766">
    <property type="component" value="Unassembled WGS sequence"/>
</dbReference>
<keyword evidence="2" id="KW-1185">Reference proteome</keyword>
<protein>
    <submittedName>
        <fullName evidence="1">Uncharacterized protein</fullName>
    </submittedName>
</protein>
<proteinExistence type="predicted"/>
<evidence type="ECO:0000313" key="2">
    <source>
        <dbReference type="Proteomes" id="UP000799766"/>
    </source>
</evidence>
<sequence>MSMSVASGYSYGSWGPPPQGIDPNVVHGACDVLANRKNEYHAKDLPERSRHANIFYRLTYCRDGVFQSARELIADTIYWSQEDDHFRYMLAIVRDWNREMGFDVGNDPSIYTPWEGDVWECPPTIVLQERYYHPTKAMLREVAYMGYTPPPDAIYDVNFFKEEYVRYNGDDLGDFNLCSAITLRGSIKTVVVVLLDKAQKMKDKAQKVKEMPAKISSSKLSSVKGFNIKNLFSKKSTSDEPGSSAA</sequence>
<accession>A0A6A6NN19</accession>
<organism evidence="1 2">
    <name type="scientific">Lineolata rhizophorae</name>
    <dbReference type="NCBI Taxonomy" id="578093"/>
    <lineage>
        <taxon>Eukaryota</taxon>
        <taxon>Fungi</taxon>
        <taxon>Dikarya</taxon>
        <taxon>Ascomycota</taxon>
        <taxon>Pezizomycotina</taxon>
        <taxon>Dothideomycetes</taxon>
        <taxon>Dothideomycetes incertae sedis</taxon>
        <taxon>Lineolatales</taxon>
        <taxon>Lineolataceae</taxon>
        <taxon>Lineolata</taxon>
    </lineage>
</organism>
<name>A0A6A6NN19_9PEZI</name>
<dbReference type="AlphaFoldDB" id="A0A6A6NN19"/>